<dbReference type="EMBL" id="JBFXLU010000061">
    <property type="protein sequence ID" value="KAL2846678.1"/>
    <property type="molecule type" value="Genomic_DNA"/>
</dbReference>
<dbReference type="PRINTS" id="PR00420">
    <property type="entry name" value="RNGMNOXGNASE"/>
</dbReference>
<keyword evidence="5" id="KW-0503">Monooxygenase</keyword>
<keyword evidence="4" id="KW-0560">Oxidoreductase</keyword>
<dbReference type="InterPro" id="IPR036188">
    <property type="entry name" value="FAD/NAD-bd_sf"/>
</dbReference>
<protein>
    <submittedName>
        <fullName evidence="7">FAD/NAD(P)-binding domain-containing protein</fullName>
    </submittedName>
</protein>
<dbReference type="InterPro" id="IPR002938">
    <property type="entry name" value="FAD-bd"/>
</dbReference>
<evidence type="ECO:0000256" key="3">
    <source>
        <dbReference type="ARBA" id="ARBA00022827"/>
    </source>
</evidence>
<dbReference type="Pfam" id="PF01494">
    <property type="entry name" value="FAD_binding_3"/>
    <property type="match status" value="1"/>
</dbReference>
<reference evidence="7 8" key="1">
    <citation type="submission" date="2024-07" db="EMBL/GenBank/DDBJ databases">
        <title>Section-level genome sequencing and comparative genomics of Aspergillus sections Usti and Cavernicolus.</title>
        <authorList>
            <consortium name="Lawrence Berkeley National Laboratory"/>
            <person name="Nybo J.L."/>
            <person name="Vesth T.C."/>
            <person name="Theobald S."/>
            <person name="Frisvad J.C."/>
            <person name="Larsen T.O."/>
            <person name="Kjaerboelling I."/>
            <person name="Rothschild-Mancinelli K."/>
            <person name="Lyhne E.K."/>
            <person name="Kogle M.E."/>
            <person name="Barry K."/>
            <person name="Clum A."/>
            <person name="Na H."/>
            <person name="Ledsgaard L."/>
            <person name="Lin J."/>
            <person name="Lipzen A."/>
            <person name="Kuo A."/>
            <person name="Riley R."/>
            <person name="Mondo S."/>
            <person name="Labutti K."/>
            <person name="Haridas S."/>
            <person name="Pangalinan J."/>
            <person name="Salamov A.A."/>
            <person name="Simmons B.A."/>
            <person name="Magnuson J.K."/>
            <person name="Chen J."/>
            <person name="Drula E."/>
            <person name="Henrissat B."/>
            <person name="Wiebenga A."/>
            <person name="Lubbers R.J."/>
            <person name="Gomes A.C."/>
            <person name="Makela M.R."/>
            <person name="Stajich J."/>
            <person name="Grigoriev I.V."/>
            <person name="Mortensen U.H."/>
            <person name="De Vries R.P."/>
            <person name="Baker S.E."/>
            <person name="Andersen M.R."/>
        </authorList>
    </citation>
    <scope>NUCLEOTIDE SEQUENCE [LARGE SCALE GENOMIC DNA]</scope>
    <source>
        <strain evidence="7 8">CBS 123904</strain>
    </source>
</reference>
<dbReference type="InterPro" id="IPR050493">
    <property type="entry name" value="FAD-dep_Monooxygenase_BioMet"/>
</dbReference>
<gene>
    <name evidence="7" type="ORF">BJY01DRAFT_247109</name>
</gene>
<comment type="caution">
    <text evidence="7">The sequence shown here is derived from an EMBL/GenBank/DDBJ whole genome shotgun (WGS) entry which is preliminary data.</text>
</comment>
<evidence type="ECO:0000256" key="2">
    <source>
        <dbReference type="ARBA" id="ARBA00022630"/>
    </source>
</evidence>
<dbReference type="PANTHER" id="PTHR13789:SF314">
    <property type="entry name" value="FAD-BINDING DOMAIN-CONTAINING PROTEIN"/>
    <property type="match status" value="1"/>
</dbReference>
<comment type="similarity">
    <text evidence="1">Belongs to the paxM FAD-dependent monooxygenase family.</text>
</comment>
<keyword evidence="2" id="KW-0285">Flavoprotein</keyword>
<evidence type="ECO:0000256" key="4">
    <source>
        <dbReference type="ARBA" id="ARBA00023002"/>
    </source>
</evidence>
<sequence>MVSDLQSNDTKPLEVIIVGAGIGGLTAATSLRRAGHHVKIFEQSRFKEEVGAALHVCCNASRCLLKLGLQVNRLRPSVCQGATTYRADGTLLRKHRNDDVESRYGYPWWLAHRADLHDELRTLAIGEEGEGSPAQLCLSSKVESINAEEGIVNLQNGDSHRADLIVGADGVHSTVRETVFHPAKAVTTNSRAFRFLLNPEDVDGDPNCIDVEPGTCTAYMEDAKRFVLYPCRDNSLYNCVCVVRDGEAGRIPEPTWNTTATVAEILEVFQTPEFDERLVNTIKKATSVKCWQLLKRESIERWVKGCVCLIGDAAHPMLPYTGQGGGQAIEDGASLGMFFNSGTKPSQVAQMLEMFQRARYNRASTIMQLSAGEEGTIRVDPRDTEPFIMPHDAMEYAKQMRTSEIVANY</sequence>
<evidence type="ECO:0000256" key="1">
    <source>
        <dbReference type="ARBA" id="ARBA00007992"/>
    </source>
</evidence>
<proteinExistence type="inferred from homology"/>
<feature type="domain" description="FAD-binding" evidence="6">
    <location>
        <begin position="14"/>
        <end position="368"/>
    </location>
</feature>
<evidence type="ECO:0000313" key="8">
    <source>
        <dbReference type="Proteomes" id="UP001610446"/>
    </source>
</evidence>
<name>A0ABR4K2X3_9EURO</name>
<keyword evidence="8" id="KW-1185">Reference proteome</keyword>
<evidence type="ECO:0000256" key="5">
    <source>
        <dbReference type="ARBA" id="ARBA00023033"/>
    </source>
</evidence>
<dbReference type="SUPFAM" id="SSF51905">
    <property type="entry name" value="FAD/NAD(P)-binding domain"/>
    <property type="match status" value="1"/>
</dbReference>
<dbReference type="PANTHER" id="PTHR13789">
    <property type="entry name" value="MONOOXYGENASE"/>
    <property type="match status" value="1"/>
</dbReference>
<evidence type="ECO:0000313" key="7">
    <source>
        <dbReference type="EMBL" id="KAL2846678.1"/>
    </source>
</evidence>
<evidence type="ECO:0000259" key="6">
    <source>
        <dbReference type="Pfam" id="PF01494"/>
    </source>
</evidence>
<keyword evidence="3" id="KW-0274">FAD</keyword>
<organism evidence="7 8">
    <name type="scientific">Aspergillus pseudoustus</name>
    <dbReference type="NCBI Taxonomy" id="1810923"/>
    <lineage>
        <taxon>Eukaryota</taxon>
        <taxon>Fungi</taxon>
        <taxon>Dikarya</taxon>
        <taxon>Ascomycota</taxon>
        <taxon>Pezizomycotina</taxon>
        <taxon>Eurotiomycetes</taxon>
        <taxon>Eurotiomycetidae</taxon>
        <taxon>Eurotiales</taxon>
        <taxon>Aspergillaceae</taxon>
        <taxon>Aspergillus</taxon>
        <taxon>Aspergillus subgen. Nidulantes</taxon>
    </lineage>
</organism>
<accession>A0ABR4K2X3</accession>
<dbReference type="SUPFAM" id="SSF54373">
    <property type="entry name" value="FAD-linked reductases, C-terminal domain"/>
    <property type="match status" value="1"/>
</dbReference>
<dbReference type="Proteomes" id="UP001610446">
    <property type="component" value="Unassembled WGS sequence"/>
</dbReference>
<dbReference type="Gene3D" id="3.50.50.60">
    <property type="entry name" value="FAD/NAD(P)-binding domain"/>
    <property type="match status" value="1"/>
</dbReference>